<keyword evidence="3" id="KW-1185">Reference proteome</keyword>
<reference evidence="3" key="1">
    <citation type="journal article" date="2019" name="Int. J. Syst. Evol. Microbiol.">
        <title>The Global Catalogue of Microorganisms (GCM) 10K type strain sequencing project: providing services to taxonomists for standard genome sequencing and annotation.</title>
        <authorList>
            <consortium name="The Broad Institute Genomics Platform"/>
            <consortium name="The Broad Institute Genome Sequencing Center for Infectious Disease"/>
            <person name="Wu L."/>
            <person name="Ma J."/>
        </authorList>
    </citation>
    <scope>NUCLEOTIDE SEQUENCE [LARGE SCALE GENOMIC DNA]</scope>
    <source>
        <strain evidence="3">JCM 9687</strain>
    </source>
</reference>
<proteinExistence type="predicted"/>
<evidence type="ECO:0000313" key="3">
    <source>
        <dbReference type="Proteomes" id="UP001500483"/>
    </source>
</evidence>
<feature type="region of interest" description="Disordered" evidence="1">
    <location>
        <begin position="32"/>
        <end position="60"/>
    </location>
</feature>
<sequence length="60" mass="6816">MRRSQEALGRHFDADTARELDALIEGLTIHRALGTRSGDDRELTPRRHPPHHRGRPVGPE</sequence>
<dbReference type="Gene3D" id="1.10.357.10">
    <property type="entry name" value="Tetracycline Repressor, domain 2"/>
    <property type="match status" value="1"/>
</dbReference>
<name>A0ABP6RHR0_9PSEU</name>
<feature type="compositionally biased region" description="Basic residues" evidence="1">
    <location>
        <begin position="46"/>
        <end position="60"/>
    </location>
</feature>
<accession>A0ABP6RHR0</accession>
<evidence type="ECO:0000313" key="2">
    <source>
        <dbReference type="EMBL" id="GAA3353593.1"/>
    </source>
</evidence>
<protein>
    <recommendedName>
        <fullName evidence="4">MarR family transcriptional regulator</fullName>
    </recommendedName>
</protein>
<gene>
    <name evidence="2" type="ORF">GCM10020366_07420</name>
</gene>
<comment type="caution">
    <text evidence="2">The sequence shown here is derived from an EMBL/GenBank/DDBJ whole genome shotgun (WGS) entry which is preliminary data.</text>
</comment>
<organism evidence="2 3">
    <name type="scientific">Saccharopolyspora gregorii</name>
    <dbReference type="NCBI Taxonomy" id="33914"/>
    <lineage>
        <taxon>Bacteria</taxon>
        <taxon>Bacillati</taxon>
        <taxon>Actinomycetota</taxon>
        <taxon>Actinomycetes</taxon>
        <taxon>Pseudonocardiales</taxon>
        <taxon>Pseudonocardiaceae</taxon>
        <taxon>Saccharopolyspora</taxon>
    </lineage>
</organism>
<dbReference type="Proteomes" id="UP001500483">
    <property type="component" value="Unassembled WGS sequence"/>
</dbReference>
<evidence type="ECO:0000256" key="1">
    <source>
        <dbReference type="SAM" id="MobiDB-lite"/>
    </source>
</evidence>
<evidence type="ECO:0008006" key="4">
    <source>
        <dbReference type="Google" id="ProtNLM"/>
    </source>
</evidence>
<dbReference type="RefSeq" id="WP_425565561.1">
    <property type="nucleotide sequence ID" value="NZ_BAAAYK010000019.1"/>
</dbReference>
<dbReference type="EMBL" id="BAAAYK010000019">
    <property type="protein sequence ID" value="GAA3353593.1"/>
    <property type="molecule type" value="Genomic_DNA"/>
</dbReference>